<name>A0A0K1PY74_9BACT</name>
<gene>
    <name evidence="1" type="ORF">AKJ09_04758</name>
</gene>
<reference evidence="1 2" key="1">
    <citation type="submission" date="2015-08" db="EMBL/GenBank/DDBJ databases">
        <authorList>
            <person name="Babu N.S."/>
            <person name="Beckwith C.J."/>
            <person name="Beseler K.G."/>
            <person name="Brison A."/>
            <person name="Carone J.V."/>
            <person name="Caskin T.P."/>
            <person name="Diamond M."/>
            <person name="Durham M.E."/>
            <person name="Foxe J.M."/>
            <person name="Go M."/>
            <person name="Henderson B.A."/>
            <person name="Jones I.B."/>
            <person name="McGettigan J.A."/>
            <person name="Micheletti S.J."/>
            <person name="Nasrallah M.E."/>
            <person name="Ortiz D."/>
            <person name="Piller C.R."/>
            <person name="Privatt S.R."/>
            <person name="Schneider S.L."/>
            <person name="Sharp S."/>
            <person name="Smith T.C."/>
            <person name="Stanton J.D."/>
            <person name="Ullery H.E."/>
            <person name="Wilson R.J."/>
            <person name="Serrano M.G."/>
            <person name="Buck G."/>
            <person name="Lee V."/>
            <person name="Wang Y."/>
            <person name="Carvalho R."/>
            <person name="Voegtly L."/>
            <person name="Shi R."/>
            <person name="Duckworth R."/>
            <person name="Johnson A."/>
            <person name="Loviza R."/>
            <person name="Walstead R."/>
            <person name="Shah Z."/>
            <person name="Kiflezghi M."/>
            <person name="Wade K."/>
            <person name="Ball S.L."/>
            <person name="Bradley K.W."/>
            <person name="Asai D.J."/>
            <person name="Bowman C.A."/>
            <person name="Russell D.A."/>
            <person name="Pope W.H."/>
            <person name="Jacobs-Sera D."/>
            <person name="Hendrix R.W."/>
            <person name="Hatfull G.F."/>
        </authorList>
    </citation>
    <scope>NUCLEOTIDE SEQUENCE [LARGE SCALE GENOMIC DNA]</scope>
    <source>
        <strain evidence="1 2">DSM 27648</strain>
    </source>
</reference>
<dbReference type="Proteomes" id="UP000064967">
    <property type="component" value="Chromosome"/>
</dbReference>
<dbReference type="STRING" id="1391654.AKJ09_04758"/>
<accession>A0A0K1PY74</accession>
<protein>
    <submittedName>
        <fullName evidence="1">Uncharacterized protein</fullName>
    </submittedName>
</protein>
<evidence type="ECO:0000313" key="2">
    <source>
        <dbReference type="Proteomes" id="UP000064967"/>
    </source>
</evidence>
<organism evidence="1 2">
    <name type="scientific">Labilithrix luteola</name>
    <dbReference type="NCBI Taxonomy" id="1391654"/>
    <lineage>
        <taxon>Bacteria</taxon>
        <taxon>Pseudomonadati</taxon>
        <taxon>Myxococcota</taxon>
        <taxon>Polyangia</taxon>
        <taxon>Polyangiales</taxon>
        <taxon>Labilitrichaceae</taxon>
        <taxon>Labilithrix</taxon>
    </lineage>
</organism>
<dbReference type="KEGG" id="llu:AKJ09_04758"/>
<proteinExistence type="predicted"/>
<dbReference type="EMBL" id="CP012333">
    <property type="protein sequence ID" value="AKU98094.1"/>
    <property type="molecule type" value="Genomic_DNA"/>
</dbReference>
<sequence>MALALEEGLESELAVRLARERVIHSTTGRLEELADRRSTSASTWGLRAPVSTSGVLRVL</sequence>
<dbReference type="AlphaFoldDB" id="A0A0K1PY74"/>
<keyword evidence="2" id="KW-1185">Reference proteome</keyword>
<evidence type="ECO:0000313" key="1">
    <source>
        <dbReference type="EMBL" id="AKU98094.1"/>
    </source>
</evidence>